<keyword evidence="1" id="KW-0175">Coiled coil</keyword>
<evidence type="ECO:0000313" key="2">
    <source>
        <dbReference type="EMBL" id="KAL3829405.1"/>
    </source>
</evidence>
<dbReference type="AlphaFoldDB" id="A0ABD3SYH0"/>
<gene>
    <name evidence="2" type="ORF">ACJIZ3_018207</name>
</gene>
<feature type="coiled-coil region" evidence="1">
    <location>
        <begin position="107"/>
        <end position="167"/>
    </location>
</feature>
<sequence length="280" mass="32229">MAAEKDQLDASEEKLIEVKCCMQESEEDSNKELTILRRRVKMSATLLTYLKSKAQTMSVPHLAHTVPLNIDITSLSDEEDGVYISGLLKSAKMVTDVMETLAKRVIMAESETEIQKEKITVEKEELDKKAVQIEKMSVKIEEMKQLASEANCILNEVRQRVNDLVEETCTQRQRASENEEELCRVKQDFESMKTYLSTLLNVREKLVSSEKQFQTIERRFKRLVEKTSQLESEKMQKESEVKKLMEENVRLSALHDKKEAQLVAMNEQCKLMALNSSSNI</sequence>
<dbReference type="PANTHER" id="PTHR31161">
    <property type="entry name" value="PROTEIN GRAVITROPIC IN THE LIGHT 1"/>
    <property type="match status" value="1"/>
</dbReference>
<feature type="coiled-coil region" evidence="1">
    <location>
        <begin position="213"/>
        <end position="261"/>
    </location>
</feature>
<dbReference type="InterPro" id="IPR040225">
    <property type="entry name" value="GIL1-like"/>
</dbReference>
<name>A0ABD3SYH0_9LAMI</name>
<dbReference type="EMBL" id="JBJXBP010000005">
    <property type="protein sequence ID" value="KAL3829405.1"/>
    <property type="molecule type" value="Genomic_DNA"/>
</dbReference>
<keyword evidence="3" id="KW-1185">Reference proteome</keyword>
<reference evidence="2 3" key="1">
    <citation type="submission" date="2024-12" db="EMBL/GenBank/DDBJ databases">
        <title>The unique morphological basis and parallel evolutionary history of personate flowers in Penstemon.</title>
        <authorList>
            <person name="Depatie T.H."/>
            <person name="Wessinger C.A."/>
        </authorList>
    </citation>
    <scope>NUCLEOTIDE SEQUENCE [LARGE SCALE GENOMIC DNA]</scope>
    <source>
        <strain evidence="2">WTNN_2</strain>
        <tissue evidence="2">Leaf</tissue>
    </source>
</reference>
<dbReference type="Proteomes" id="UP001634393">
    <property type="component" value="Unassembled WGS sequence"/>
</dbReference>
<evidence type="ECO:0000313" key="3">
    <source>
        <dbReference type="Proteomes" id="UP001634393"/>
    </source>
</evidence>
<comment type="caution">
    <text evidence="2">The sequence shown here is derived from an EMBL/GenBank/DDBJ whole genome shotgun (WGS) entry which is preliminary data.</text>
</comment>
<organism evidence="2 3">
    <name type="scientific">Penstemon smallii</name>
    <dbReference type="NCBI Taxonomy" id="265156"/>
    <lineage>
        <taxon>Eukaryota</taxon>
        <taxon>Viridiplantae</taxon>
        <taxon>Streptophyta</taxon>
        <taxon>Embryophyta</taxon>
        <taxon>Tracheophyta</taxon>
        <taxon>Spermatophyta</taxon>
        <taxon>Magnoliopsida</taxon>
        <taxon>eudicotyledons</taxon>
        <taxon>Gunneridae</taxon>
        <taxon>Pentapetalae</taxon>
        <taxon>asterids</taxon>
        <taxon>lamiids</taxon>
        <taxon>Lamiales</taxon>
        <taxon>Plantaginaceae</taxon>
        <taxon>Cheloneae</taxon>
        <taxon>Penstemon</taxon>
    </lineage>
</organism>
<evidence type="ECO:0000256" key="1">
    <source>
        <dbReference type="SAM" id="Coils"/>
    </source>
</evidence>
<protein>
    <submittedName>
        <fullName evidence="2">Uncharacterized protein</fullName>
    </submittedName>
</protein>
<proteinExistence type="predicted"/>
<accession>A0ABD3SYH0</accession>